<proteinExistence type="predicted"/>
<protein>
    <submittedName>
        <fullName evidence="2">Uncharacterized protein</fullName>
    </submittedName>
</protein>
<keyword evidence="3" id="KW-1185">Reference proteome</keyword>
<sequence>MRVREREGLSYCQMYTLFRGQRKLPVDQALSLRGGELHLFDPAQGYPAPMRLLGGYPGEPAAGRPMGGEPSAAGRPAELPSGPSNATSSPASPVISRTRSGQPGCE</sequence>
<name>A0A510HPN6_9ACTN</name>
<reference evidence="2" key="1">
    <citation type="journal article" date="2019" name="Microbiol. Resour. Announc.">
        <title>Complete Genome Sequence of Rubrobacter xylanophilus Strain AA3-22, Isolated from Arima Onsen in Japan.</title>
        <authorList>
            <person name="Tomariguchi N."/>
            <person name="Miyazaki K."/>
        </authorList>
    </citation>
    <scope>NUCLEOTIDE SEQUENCE [LARGE SCALE GENOMIC DNA]</scope>
    <source>
        <strain evidence="2">AA3-22</strain>
    </source>
</reference>
<evidence type="ECO:0000313" key="3">
    <source>
        <dbReference type="Proteomes" id="UP000318065"/>
    </source>
</evidence>
<dbReference type="AlphaFoldDB" id="A0A510HPN6"/>
<dbReference type="EMBL" id="AP019791">
    <property type="protein sequence ID" value="BBL80883.1"/>
    <property type="molecule type" value="Genomic_DNA"/>
</dbReference>
<dbReference type="Proteomes" id="UP000318065">
    <property type="component" value="Chromosome"/>
</dbReference>
<organism evidence="2 3">
    <name type="scientific">Rubrobacter xylanophilus</name>
    <dbReference type="NCBI Taxonomy" id="49319"/>
    <lineage>
        <taxon>Bacteria</taxon>
        <taxon>Bacillati</taxon>
        <taxon>Actinomycetota</taxon>
        <taxon>Rubrobacteria</taxon>
        <taxon>Rubrobacterales</taxon>
        <taxon>Rubrobacteraceae</taxon>
        <taxon>Rubrobacter</taxon>
    </lineage>
</organism>
<evidence type="ECO:0000256" key="1">
    <source>
        <dbReference type="SAM" id="MobiDB-lite"/>
    </source>
</evidence>
<accession>A0A510HPN6</accession>
<gene>
    <name evidence="2" type="ORF">RxyAA322_27370</name>
</gene>
<evidence type="ECO:0000313" key="2">
    <source>
        <dbReference type="EMBL" id="BBL80883.1"/>
    </source>
</evidence>
<feature type="region of interest" description="Disordered" evidence="1">
    <location>
        <begin position="52"/>
        <end position="106"/>
    </location>
</feature>
<feature type="compositionally biased region" description="Polar residues" evidence="1">
    <location>
        <begin position="82"/>
        <end position="106"/>
    </location>
</feature>